<protein>
    <submittedName>
        <fullName evidence="1">Uncharacterized protein</fullName>
    </submittedName>
</protein>
<dbReference type="InParanoid" id="A0A0C2TVH7"/>
<dbReference type="AlphaFoldDB" id="A0A0C2TVH7"/>
<dbReference type="Proteomes" id="UP000054549">
    <property type="component" value="Unassembled WGS sequence"/>
</dbReference>
<evidence type="ECO:0000313" key="1">
    <source>
        <dbReference type="EMBL" id="KIL71334.1"/>
    </source>
</evidence>
<proteinExistence type="predicted"/>
<dbReference type="HOGENOM" id="CLU_3074077_0_0_1"/>
<sequence>PTARHALVAAIPAGGSDIPRLASILHGQIIYEEDSESHSPLLSADPSTTACSV</sequence>
<keyword evidence="2" id="KW-1185">Reference proteome</keyword>
<evidence type="ECO:0000313" key="2">
    <source>
        <dbReference type="Proteomes" id="UP000054549"/>
    </source>
</evidence>
<organism evidence="1 2">
    <name type="scientific">Amanita muscaria (strain Koide BX008)</name>
    <dbReference type="NCBI Taxonomy" id="946122"/>
    <lineage>
        <taxon>Eukaryota</taxon>
        <taxon>Fungi</taxon>
        <taxon>Dikarya</taxon>
        <taxon>Basidiomycota</taxon>
        <taxon>Agaricomycotina</taxon>
        <taxon>Agaricomycetes</taxon>
        <taxon>Agaricomycetidae</taxon>
        <taxon>Agaricales</taxon>
        <taxon>Pluteineae</taxon>
        <taxon>Amanitaceae</taxon>
        <taxon>Amanita</taxon>
    </lineage>
</organism>
<name>A0A0C2TVH7_AMAMK</name>
<accession>A0A0C2TVH7</accession>
<feature type="non-terminal residue" evidence="1">
    <location>
        <position position="1"/>
    </location>
</feature>
<reference evidence="1 2" key="1">
    <citation type="submission" date="2014-04" db="EMBL/GenBank/DDBJ databases">
        <title>Evolutionary Origins and Diversification of the Mycorrhizal Mutualists.</title>
        <authorList>
            <consortium name="DOE Joint Genome Institute"/>
            <consortium name="Mycorrhizal Genomics Consortium"/>
            <person name="Kohler A."/>
            <person name="Kuo A."/>
            <person name="Nagy L.G."/>
            <person name="Floudas D."/>
            <person name="Copeland A."/>
            <person name="Barry K.W."/>
            <person name="Cichocki N."/>
            <person name="Veneault-Fourrey C."/>
            <person name="LaButti K."/>
            <person name="Lindquist E.A."/>
            <person name="Lipzen A."/>
            <person name="Lundell T."/>
            <person name="Morin E."/>
            <person name="Murat C."/>
            <person name="Riley R."/>
            <person name="Ohm R."/>
            <person name="Sun H."/>
            <person name="Tunlid A."/>
            <person name="Henrissat B."/>
            <person name="Grigoriev I.V."/>
            <person name="Hibbett D.S."/>
            <person name="Martin F."/>
        </authorList>
    </citation>
    <scope>NUCLEOTIDE SEQUENCE [LARGE SCALE GENOMIC DNA]</scope>
    <source>
        <strain evidence="1 2">Koide BX008</strain>
    </source>
</reference>
<dbReference type="EMBL" id="KN818222">
    <property type="protein sequence ID" value="KIL71334.1"/>
    <property type="molecule type" value="Genomic_DNA"/>
</dbReference>
<gene>
    <name evidence="1" type="ORF">M378DRAFT_154881</name>
</gene>